<protein>
    <submittedName>
        <fullName evidence="3">Uncharacterized protein</fullName>
    </submittedName>
</protein>
<feature type="compositionally biased region" description="Acidic residues" evidence="1">
    <location>
        <begin position="71"/>
        <end position="85"/>
    </location>
</feature>
<comment type="caution">
    <text evidence="3">The sequence shown here is derived from an EMBL/GenBank/DDBJ whole genome shotgun (WGS) entry which is preliminary data.</text>
</comment>
<reference evidence="3 4" key="1">
    <citation type="submission" date="2017-03" db="EMBL/GenBank/DDBJ databases">
        <title>Genomes of endolithic fungi from Antarctica.</title>
        <authorList>
            <person name="Coleine C."/>
            <person name="Masonjones S."/>
            <person name="Stajich J.E."/>
        </authorList>
    </citation>
    <scope>NUCLEOTIDE SEQUENCE [LARGE SCALE GENOMIC DNA]</scope>
    <source>
        <strain evidence="3 4">CCFEE 6315</strain>
    </source>
</reference>
<dbReference type="AlphaFoldDB" id="A0A4U0U230"/>
<sequence length="532" mass="59678">MLIQPKKGVLPAIGGVIVLIFLFALFSGGDYVSKPTASVREWANGRLESWSGHAEDQEIYTAPKEPTIASDSDESPSEPEPEPTTEFDSLPKPKTEPKPPTDFDSPQKPKTEPKPPIDFDSPPKPKTEPKPAPEPVSKPKSKPKPSTSKTTGVAGTHNEISSSITEDGSYFPITFRDYPAMNPNIIPHPTLNDTWFIVAQRYKEGPENPTWFTELVCEAAFKDGRLECIASPLILPIPATFSTKCEGDISHFNFNVGPHDARVFYGPDVPYILYGSQSAFNCFGQWMTDFRSLVDWYYARRQTDPFGIPTDLQRPEPYGPIEKNYFPFWDHEGVVHMHYDISPRRVFGKIGFDGTVGEDLAPLAASKDKSCLAKYMAPPEAAQFESIHQSTNSLSVTMCNRNDTTCKQTTSNTYIFTIVQRKSYYNFHSVYEPYVVVFNQGAPFELYGISSKPFWIKGRKEDRHSSEDKRDLKRDSEMLYVTSVNWKDRGLKYHGFLDDDLLVGFGIEDKDTGGIDVPAADLLRDLGLCSDT</sequence>
<accession>A0A4U0U230</accession>
<feature type="compositionally biased region" description="Basic and acidic residues" evidence="1">
    <location>
        <begin position="89"/>
        <end position="131"/>
    </location>
</feature>
<gene>
    <name evidence="3" type="ORF">B0A50_03903</name>
</gene>
<feature type="transmembrane region" description="Helical" evidence="2">
    <location>
        <begin position="9"/>
        <end position="28"/>
    </location>
</feature>
<keyword evidence="2" id="KW-0472">Membrane</keyword>
<name>A0A4U0U230_9PEZI</name>
<dbReference type="EMBL" id="NAJL01000018">
    <property type="protein sequence ID" value="TKA28436.1"/>
    <property type="molecule type" value="Genomic_DNA"/>
</dbReference>
<dbReference type="OrthoDB" id="2522565at2759"/>
<keyword evidence="2" id="KW-1133">Transmembrane helix</keyword>
<dbReference type="Proteomes" id="UP000308549">
    <property type="component" value="Unassembled WGS sequence"/>
</dbReference>
<feature type="region of interest" description="Disordered" evidence="1">
    <location>
        <begin position="53"/>
        <end position="164"/>
    </location>
</feature>
<evidence type="ECO:0000256" key="2">
    <source>
        <dbReference type="SAM" id="Phobius"/>
    </source>
</evidence>
<evidence type="ECO:0000313" key="3">
    <source>
        <dbReference type="EMBL" id="TKA28436.1"/>
    </source>
</evidence>
<keyword evidence="2" id="KW-0812">Transmembrane</keyword>
<proteinExistence type="predicted"/>
<keyword evidence="4" id="KW-1185">Reference proteome</keyword>
<evidence type="ECO:0000256" key="1">
    <source>
        <dbReference type="SAM" id="MobiDB-lite"/>
    </source>
</evidence>
<organism evidence="3 4">
    <name type="scientific">Salinomyces thailandicus</name>
    <dbReference type="NCBI Taxonomy" id="706561"/>
    <lineage>
        <taxon>Eukaryota</taxon>
        <taxon>Fungi</taxon>
        <taxon>Dikarya</taxon>
        <taxon>Ascomycota</taxon>
        <taxon>Pezizomycotina</taxon>
        <taxon>Dothideomycetes</taxon>
        <taxon>Dothideomycetidae</taxon>
        <taxon>Mycosphaerellales</taxon>
        <taxon>Teratosphaeriaceae</taxon>
        <taxon>Salinomyces</taxon>
    </lineage>
</organism>
<evidence type="ECO:0000313" key="4">
    <source>
        <dbReference type="Proteomes" id="UP000308549"/>
    </source>
</evidence>